<evidence type="ECO:0000256" key="5">
    <source>
        <dbReference type="ARBA" id="ARBA00022989"/>
    </source>
</evidence>
<dbReference type="InterPro" id="IPR023408">
    <property type="entry name" value="MscS_beta-dom_sf"/>
</dbReference>
<keyword evidence="3" id="KW-1003">Cell membrane</keyword>
<dbReference type="Proteomes" id="UP000219636">
    <property type="component" value="Unassembled WGS sequence"/>
</dbReference>
<evidence type="ECO:0000256" key="1">
    <source>
        <dbReference type="ARBA" id="ARBA00004651"/>
    </source>
</evidence>
<dbReference type="Pfam" id="PF00924">
    <property type="entry name" value="MS_channel_2nd"/>
    <property type="match status" value="1"/>
</dbReference>
<comment type="similarity">
    <text evidence="2">Belongs to the MscS (TC 1.A.23) family.</text>
</comment>
<dbReference type="PANTHER" id="PTHR30566">
    <property type="entry name" value="YNAI-RELATED MECHANOSENSITIVE ION CHANNEL"/>
    <property type="match status" value="1"/>
</dbReference>
<dbReference type="GO" id="GO:0005886">
    <property type="term" value="C:plasma membrane"/>
    <property type="evidence" value="ECO:0007669"/>
    <property type="project" value="UniProtKB-SubCell"/>
</dbReference>
<keyword evidence="4 7" id="KW-0812">Transmembrane</keyword>
<dbReference type="Pfam" id="PF21082">
    <property type="entry name" value="MS_channel_3rd"/>
    <property type="match status" value="1"/>
</dbReference>
<gene>
    <name evidence="10" type="ORF">SAMN05880501_102104</name>
</gene>
<dbReference type="InterPro" id="IPR011066">
    <property type="entry name" value="MscS_channel_C_sf"/>
</dbReference>
<dbReference type="InterPro" id="IPR011014">
    <property type="entry name" value="MscS_channel_TM-2"/>
</dbReference>
<dbReference type="AlphaFoldDB" id="A0A285RXB3"/>
<protein>
    <submittedName>
        <fullName evidence="10">MscS family membrane protein</fullName>
    </submittedName>
</protein>
<dbReference type="SUPFAM" id="SSF82861">
    <property type="entry name" value="Mechanosensitive channel protein MscS (YggB), transmembrane region"/>
    <property type="match status" value="1"/>
</dbReference>
<feature type="domain" description="Mechanosensitive ion channel MscS C-terminal" evidence="9">
    <location>
        <begin position="264"/>
        <end position="344"/>
    </location>
</feature>
<organism evidence="10 11">
    <name type="scientific">Ureibacillus xyleni</name>
    <dbReference type="NCBI Taxonomy" id="614648"/>
    <lineage>
        <taxon>Bacteria</taxon>
        <taxon>Bacillati</taxon>
        <taxon>Bacillota</taxon>
        <taxon>Bacilli</taxon>
        <taxon>Bacillales</taxon>
        <taxon>Caryophanaceae</taxon>
        <taxon>Ureibacillus</taxon>
    </lineage>
</organism>
<evidence type="ECO:0000313" key="10">
    <source>
        <dbReference type="EMBL" id="SOB98815.1"/>
    </source>
</evidence>
<feature type="transmembrane region" description="Helical" evidence="7">
    <location>
        <begin position="97"/>
        <end position="118"/>
    </location>
</feature>
<feature type="domain" description="Mechanosensitive ion channel MscS" evidence="8">
    <location>
        <begin position="187"/>
        <end position="252"/>
    </location>
</feature>
<evidence type="ECO:0000256" key="6">
    <source>
        <dbReference type="ARBA" id="ARBA00023136"/>
    </source>
</evidence>
<reference evidence="11" key="1">
    <citation type="submission" date="2017-08" db="EMBL/GenBank/DDBJ databases">
        <authorList>
            <person name="Varghese N."/>
            <person name="Submissions S."/>
        </authorList>
    </citation>
    <scope>NUCLEOTIDE SEQUENCE [LARGE SCALE GENOMIC DNA]</scope>
    <source>
        <strain evidence="11">JC22</strain>
    </source>
</reference>
<keyword evidence="5 7" id="KW-1133">Transmembrane helix</keyword>
<dbReference type="SUPFAM" id="SSF82689">
    <property type="entry name" value="Mechanosensitive channel protein MscS (YggB), C-terminal domain"/>
    <property type="match status" value="1"/>
</dbReference>
<dbReference type="GO" id="GO:0055085">
    <property type="term" value="P:transmembrane transport"/>
    <property type="evidence" value="ECO:0007669"/>
    <property type="project" value="InterPro"/>
</dbReference>
<keyword evidence="6 7" id="KW-0472">Membrane</keyword>
<evidence type="ECO:0000256" key="3">
    <source>
        <dbReference type="ARBA" id="ARBA00022475"/>
    </source>
</evidence>
<feature type="transmembrane region" description="Helical" evidence="7">
    <location>
        <begin position="71"/>
        <end position="91"/>
    </location>
</feature>
<evidence type="ECO:0000256" key="4">
    <source>
        <dbReference type="ARBA" id="ARBA00022692"/>
    </source>
</evidence>
<dbReference type="InterPro" id="IPR006685">
    <property type="entry name" value="MscS_channel_2nd"/>
</dbReference>
<dbReference type="EMBL" id="OBMQ01000002">
    <property type="protein sequence ID" value="SOB98815.1"/>
    <property type="molecule type" value="Genomic_DNA"/>
</dbReference>
<proteinExistence type="inferred from homology"/>
<evidence type="ECO:0000256" key="7">
    <source>
        <dbReference type="SAM" id="Phobius"/>
    </source>
</evidence>
<keyword evidence="11" id="KW-1185">Reference proteome</keyword>
<dbReference type="Gene3D" id="2.30.30.60">
    <property type="match status" value="1"/>
</dbReference>
<dbReference type="PANTHER" id="PTHR30566:SF5">
    <property type="entry name" value="MECHANOSENSITIVE ION CHANNEL PROTEIN 1, MITOCHONDRIAL-RELATED"/>
    <property type="match status" value="1"/>
</dbReference>
<evidence type="ECO:0000313" key="11">
    <source>
        <dbReference type="Proteomes" id="UP000219636"/>
    </source>
</evidence>
<evidence type="ECO:0000259" key="8">
    <source>
        <dbReference type="Pfam" id="PF00924"/>
    </source>
</evidence>
<feature type="transmembrane region" description="Helical" evidence="7">
    <location>
        <begin position="138"/>
        <end position="159"/>
    </location>
</feature>
<accession>A0A285RXB3</accession>
<dbReference type="RefSeq" id="WP_237658323.1">
    <property type="nucleotide sequence ID" value="NZ_OBMQ01000002.1"/>
</dbReference>
<dbReference type="Gene3D" id="1.10.287.1260">
    <property type="match status" value="1"/>
</dbReference>
<evidence type="ECO:0000259" key="9">
    <source>
        <dbReference type="Pfam" id="PF21082"/>
    </source>
</evidence>
<dbReference type="InterPro" id="IPR049278">
    <property type="entry name" value="MS_channel_C"/>
</dbReference>
<dbReference type="InterPro" id="IPR010920">
    <property type="entry name" value="LSM_dom_sf"/>
</dbReference>
<comment type="subcellular location">
    <subcellularLocation>
        <location evidence="1">Cell membrane</location>
        <topology evidence="1">Multi-pass membrane protein</topology>
    </subcellularLocation>
</comment>
<dbReference type="SUPFAM" id="SSF50182">
    <property type="entry name" value="Sm-like ribonucleoproteins"/>
    <property type="match status" value="1"/>
</dbReference>
<name>A0A285RXB3_9BACL</name>
<feature type="transmembrane region" description="Helical" evidence="7">
    <location>
        <begin position="20"/>
        <end position="42"/>
    </location>
</feature>
<sequence>MIDYLQWLYPKMVEPELTDIIIFILIILLGWILQHYVLKYLIKRTARFFEKRSKIVTARILEHFSRETRHAIFTGIIFFALSWLIEISLFSNPSVRNFFYSLMVFYAFKGMYDVLTYYANHPETFYLKEKKVPFLTPFSLRIIKAFLALVAIAIIAGLWHFNLNGFLTGIGLTGVALAFGIRDTSAHIFGGLSMGFDRPFQVGDFITTEDGKVEGTILDINLRSTLISTADKGIVYVPNAYLMNKPIYNLSKREKRKIETFLYVSTNQNEESIRNICSEINKQILLHPKTSKEDFILVYIDEFHADYYRMLISFFVPTNNIHEKYAVQQDIIFVTKQILDEGAIQLIDPNALKNNNV</sequence>
<evidence type="ECO:0000256" key="2">
    <source>
        <dbReference type="ARBA" id="ARBA00008017"/>
    </source>
</evidence>